<accession>A0ABY8KRF7</accession>
<reference evidence="1 2" key="1">
    <citation type="submission" date="2023-04" db="EMBL/GenBank/DDBJ databases">
        <title>Genomic of Lysinibacillus capsici TSBLM.</title>
        <authorList>
            <person name="Hu X.S."/>
            <person name="Yu C.H."/>
        </authorList>
    </citation>
    <scope>NUCLEOTIDE SEQUENCE [LARGE SCALE GENOMIC DNA]</scope>
    <source>
        <strain evidence="1 2">TSBLM</strain>
    </source>
</reference>
<keyword evidence="2" id="KW-1185">Reference proteome</keyword>
<evidence type="ECO:0008006" key="3">
    <source>
        <dbReference type="Google" id="ProtNLM"/>
    </source>
</evidence>
<name>A0ABY8KRF7_9BACI</name>
<gene>
    <name evidence="1" type="ORF">QBO96_08460</name>
</gene>
<evidence type="ECO:0000313" key="2">
    <source>
        <dbReference type="Proteomes" id="UP001244564"/>
    </source>
</evidence>
<proteinExistence type="predicted"/>
<protein>
    <recommendedName>
        <fullName evidence="3">Phage protein</fullName>
    </recommendedName>
</protein>
<evidence type="ECO:0000313" key="1">
    <source>
        <dbReference type="EMBL" id="WGF40290.1"/>
    </source>
</evidence>
<dbReference type="EMBL" id="CP122283">
    <property type="protein sequence ID" value="WGF40290.1"/>
    <property type="molecule type" value="Genomic_DNA"/>
</dbReference>
<organism evidence="1 2">
    <name type="scientific">Lysinibacillus capsici</name>
    <dbReference type="NCBI Taxonomy" id="2115968"/>
    <lineage>
        <taxon>Bacteria</taxon>
        <taxon>Bacillati</taxon>
        <taxon>Bacillota</taxon>
        <taxon>Bacilli</taxon>
        <taxon>Bacillales</taxon>
        <taxon>Bacillaceae</taxon>
        <taxon>Lysinibacillus</taxon>
    </lineage>
</organism>
<dbReference type="Proteomes" id="UP001244564">
    <property type="component" value="Chromosome"/>
</dbReference>
<sequence>MNLTIDELKEALLNAELADLFQKAYKQGVEDGREIEKAKFENSLPPNLKKEDVAKIFNCELPTVEKIIRMDGFPKCLALSARYPRDKVLAWKNNNVSYMNSRLGIYVSENERLRLLRA</sequence>
<dbReference type="RefSeq" id="WP_237898392.1">
    <property type="nucleotide sequence ID" value="NZ_CP122283.1"/>
</dbReference>